<dbReference type="Gene3D" id="3.30.1490.190">
    <property type="match status" value="1"/>
</dbReference>
<dbReference type="Pfam" id="PF01475">
    <property type="entry name" value="FUR"/>
    <property type="match status" value="1"/>
</dbReference>
<keyword evidence="8" id="KW-0238">DNA-binding</keyword>
<organism evidence="10">
    <name type="scientific">bioreactor metagenome</name>
    <dbReference type="NCBI Taxonomy" id="1076179"/>
    <lineage>
        <taxon>unclassified sequences</taxon>
        <taxon>metagenomes</taxon>
        <taxon>ecological metagenomes</taxon>
    </lineage>
</organism>
<dbReference type="CDD" id="cd07153">
    <property type="entry name" value="Fur_like"/>
    <property type="match status" value="1"/>
</dbReference>
<dbReference type="Gene3D" id="1.10.10.10">
    <property type="entry name" value="Winged helix-like DNA-binding domain superfamily/Winged helix DNA-binding domain"/>
    <property type="match status" value="1"/>
</dbReference>
<comment type="similarity">
    <text evidence="2">Belongs to the Fur family.</text>
</comment>
<dbReference type="EMBL" id="VSSQ01066471">
    <property type="protein sequence ID" value="MPN19001.1"/>
    <property type="molecule type" value="Genomic_DNA"/>
</dbReference>
<evidence type="ECO:0000256" key="3">
    <source>
        <dbReference type="ARBA" id="ARBA00022490"/>
    </source>
</evidence>
<evidence type="ECO:0000256" key="9">
    <source>
        <dbReference type="ARBA" id="ARBA00023163"/>
    </source>
</evidence>
<proteinExistence type="inferred from homology"/>
<reference evidence="10" key="1">
    <citation type="submission" date="2019-08" db="EMBL/GenBank/DDBJ databases">
        <authorList>
            <person name="Kucharzyk K."/>
            <person name="Murdoch R.W."/>
            <person name="Higgins S."/>
            <person name="Loffler F."/>
        </authorList>
    </citation>
    <scope>NUCLEOTIDE SEQUENCE</scope>
</reference>
<keyword evidence="9" id="KW-0804">Transcription</keyword>
<dbReference type="FunFam" id="1.10.10.10:FF:000007">
    <property type="entry name" value="Ferric uptake regulation protein"/>
    <property type="match status" value="1"/>
</dbReference>
<comment type="subcellular location">
    <subcellularLocation>
        <location evidence="1">Cytoplasm</location>
    </subcellularLocation>
</comment>
<dbReference type="GO" id="GO:0003700">
    <property type="term" value="F:DNA-binding transcription factor activity"/>
    <property type="evidence" value="ECO:0007669"/>
    <property type="project" value="InterPro"/>
</dbReference>
<comment type="caution">
    <text evidence="10">The sequence shown here is derived from an EMBL/GenBank/DDBJ whole genome shotgun (WGS) entry which is preliminary data.</text>
</comment>
<keyword evidence="5" id="KW-0479">Metal-binding</keyword>
<dbReference type="SUPFAM" id="SSF46785">
    <property type="entry name" value="Winged helix' DNA-binding domain"/>
    <property type="match status" value="1"/>
</dbReference>
<dbReference type="PANTHER" id="PTHR33202">
    <property type="entry name" value="ZINC UPTAKE REGULATION PROTEIN"/>
    <property type="match status" value="1"/>
</dbReference>
<evidence type="ECO:0000256" key="4">
    <source>
        <dbReference type="ARBA" id="ARBA00022491"/>
    </source>
</evidence>
<name>A0A645FWR3_9ZZZZ</name>
<dbReference type="GO" id="GO:0008270">
    <property type="term" value="F:zinc ion binding"/>
    <property type="evidence" value="ECO:0007669"/>
    <property type="project" value="TreeGrafter"/>
</dbReference>
<dbReference type="GO" id="GO:1900376">
    <property type="term" value="P:regulation of secondary metabolite biosynthetic process"/>
    <property type="evidence" value="ECO:0007669"/>
    <property type="project" value="TreeGrafter"/>
</dbReference>
<dbReference type="GO" id="GO:0000976">
    <property type="term" value="F:transcription cis-regulatory region binding"/>
    <property type="evidence" value="ECO:0007669"/>
    <property type="project" value="TreeGrafter"/>
</dbReference>
<evidence type="ECO:0000256" key="1">
    <source>
        <dbReference type="ARBA" id="ARBA00004496"/>
    </source>
</evidence>
<dbReference type="PANTHER" id="PTHR33202:SF8">
    <property type="entry name" value="PEROXIDE-RESPONSIVE REPRESSOR PERR"/>
    <property type="match status" value="1"/>
</dbReference>
<gene>
    <name evidence="10" type="primary">perR_41</name>
    <name evidence="10" type="ORF">SDC9_166367</name>
</gene>
<keyword evidence="6" id="KW-0862">Zinc</keyword>
<dbReference type="AlphaFoldDB" id="A0A645FWR3"/>
<dbReference type="InterPro" id="IPR043135">
    <property type="entry name" value="Fur_C"/>
</dbReference>
<accession>A0A645FWR3</accession>
<evidence type="ECO:0000313" key="10">
    <source>
        <dbReference type="EMBL" id="MPN19001.1"/>
    </source>
</evidence>
<evidence type="ECO:0000256" key="6">
    <source>
        <dbReference type="ARBA" id="ARBA00022833"/>
    </source>
</evidence>
<keyword evidence="4" id="KW-0678">Repressor</keyword>
<dbReference type="InterPro" id="IPR036388">
    <property type="entry name" value="WH-like_DNA-bd_sf"/>
</dbReference>
<evidence type="ECO:0000256" key="7">
    <source>
        <dbReference type="ARBA" id="ARBA00023015"/>
    </source>
</evidence>
<dbReference type="GO" id="GO:0045892">
    <property type="term" value="P:negative regulation of DNA-templated transcription"/>
    <property type="evidence" value="ECO:0007669"/>
    <property type="project" value="TreeGrafter"/>
</dbReference>
<dbReference type="InterPro" id="IPR002481">
    <property type="entry name" value="FUR"/>
</dbReference>
<dbReference type="GO" id="GO:0005737">
    <property type="term" value="C:cytoplasm"/>
    <property type="evidence" value="ECO:0007669"/>
    <property type="project" value="UniProtKB-SubCell"/>
</dbReference>
<keyword evidence="3" id="KW-0963">Cytoplasm</keyword>
<keyword evidence="7" id="KW-0805">Transcription regulation</keyword>
<evidence type="ECO:0000256" key="8">
    <source>
        <dbReference type="ARBA" id="ARBA00023125"/>
    </source>
</evidence>
<evidence type="ECO:0000256" key="5">
    <source>
        <dbReference type="ARBA" id="ARBA00022723"/>
    </source>
</evidence>
<protein>
    <submittedName>
        <fullName evidence="10">Transcriptional regulator PerR</fullName>
    </submittedName>
</protein>
<evidence type="ECO:0000256" key="2">
    <source>
        <dbReference type="ARBA" id="ARBA00007957"/>
    </source>
</evidence>
<sequence>MITITEVLREKGLKVTPQRIAIFAMLSGTKSHPSAEEIYKALMPTNPTISLATVYKTLDSFKTTGLVQELSVGNGRSNYDANVLPHPHIVCTNCGKIYDFEIQGLSSLRNQVADQTDFIVEGEQLTFYGICPSCRHN</sequence>
<dbReference type="InterPro" id="IPR036390">
    <property type="entry name" value="WH_DNA-bd_sf"/>
</dbReference>